<comment type="cofactor">
    <cofactor evidence="15">
        <name>Zn(2+)</name>
        <dbReference type="ChEBI" id="CHEBI:29105"/>
    </cofactor>
    <text evidence="15">Binds 2 Zn(2+) ions per homotetramer.</text>
</comment>
<evidence type="ECO:0000256" key="15">
    <source>
        <dbReference type="HAMAP-Rule" id="MF_00970"/>
    </source>
</evidence>
<gene>
    <name evidence="15" type="primary">rne</name>
    <name evidence="18" type="ORF">SAMN05216241_101400</name>
</gene>
<evidence type="ECO:0000313" key="18">
    <source>
        <dbReference type="EMBL" id="SDF53856.1"/>
    </source>
</evidence>
<feature type="region of interest" description="Required for zinc-mediated homotetramerization and catalytic activity" evidence="15">
    <location>
        <begin position="493"/>
        <end position="496"/>
    </location>
</feature>
<name>A0A1G7LWT5_9PROT</name>
<dbReference type="PANTHER" id="PTHR30001:SF1">
    <property type="entry name" value="RIBONUCLEASE E_G-LIKE PROTEIN, CHLOROPLASTIC"/>
    <property type="match status" value="1"/>
</dbReference>
<keyword evidence="9 15" id="KW-0699">rRNA-binding</keyword>
<evidence type="ECO:0000256" key="7">
    <source>
        <dbReference type="ARBA" id="ARBA00022722"/>
    </source>
</evidence>
<dbReference type="HAMAP" id="MF_00970">
    <property type="entry name" value="RNase_E"/>
    <property type="match status" value="1"/>
</dbReference>
<feature type="binding site" evidence="15">
    <location>
        <position position="493"/>
    </location>
    <ligand>
        <name>Zn(2+)</name>
        <dbReference type="ChEBI" id="CHEBI:29105"/>
        <note>ligand shared between dimeric partners</note>
    </ligand>
</feature>
<dbReference type="GO" id="GO:0008995">
    <property type="term" value="F:ribonuclease E activity"/>
    <property type="evidence" value="ECO:0007669"/>
    <property type="project" value="UniProtKB-EC"/>
</dbReference>
<comment type="cofactor">
    <cofactor evidence="15">
        <name>Mg(2+)</name>
        <dbReference type="ChEBI" id="CHEBI:18420"/>
    </cofactor>
    <text evidence="15">Binds 1 Mg(2+) ion per subunit.</text>
</comment>
<sequence length="964" mass="103393">MSRRILIDAGHPEETRVVALSGNRLEEFDYESRDNKPLKGNIYLAKVTRVEPSLQAAFVDYGGNRHGFLPFSEIHPDYYRLPVADREALMEEERAARQQRLQGEDDGTAGDGGEPDEAAQAAAEGAQRRTAQDEGDGDPRADADIEQLETANAVETLTGDEMEDAARRRAAMLGRYKIQEVIKRRQVMLVQVVKEERGTKGAALSTYLSIAGRYCVLMPNTDRGGGVSRKIASAKDRKRLKGVLAELNIPDGMSVIVRTAGADRSKVEIRRDYEHLLRQWDHIRETTLQSLAPCLIYEEANLIKRTIRDLYTREMEQVIVEGDEGYRAAKSFMRSLIPSHAKKVQKHDDPRVPLFHKHGVETQLDNIHNPAVQLQSGGYVVINQTEALVAIDVNSGKATKERHIEETALKTNLEAADEIARQLKLRDLAGLIVIDFIDMDAARNNREVEHRLKEAMKQDRARIQLGRISPFGLLELSRQRLRPSLHETSTDVCKTCGGSGFVRSQDSTALHVLRALEEEGIKRGGGEVVLTIPTQVALYVLNDKRDRLIGIEQRYGFRARIQTDDHLVPPQYRLDRIATQRAESEEESADADAGQAASGDSETDGRKRGQRGGRKRQAEPAEEAAGQQSAQASDSGEQAAQQAESGGSGEESRRRRRGKRGGQRRSKRRQEQPGETGGEAAVQAQESAGSGPELAASAPDASAEAASNPVSGDSATPAEAPAAEVETAAAEAEPVARTAPAEATGAETSTTEVATTQAPDEAAATTTEAGETEAQGEATQSGTGGKSRRSSNGRKRSSRASGGRSRSSRSRKSGQVADTTASEQADTGSAGESAPAQSPAADTASADAETSGGAAQSDTAPQTDTAPEAESAVEARDASEPVAPAQPAMESRDDGGATAATSNGGDTGESAADDQAGADPAAGRAEPAQAEEPAAQEVAAPTGVDEVKESPRPRRRGWWRRSTG</sequence>
<feature type="binding site" evidence="15">
    <location>
        <position position="392"/>
    </location>
    <ligand>
        <name>Mg(2+)</name>
        <dbReference type="ChEBI" id="CHEBI:18420"/>
        <note>catalytic</note>
    </ligand>
</feature>
<feature type="domain" description="S1 motif" evidence="17">
    <location>
        <begin position="40"/>
        <end position="74"/>
    </location>
</feature>
<feature type="compositionally biased region" description="Basic and acidic residues" evidence="16">
    <location>
        <begin position="126"/>
        <end position="141"/>
    </location>
</feature>
<dbReference type="InterPro" id="IPR028878">
    <property type="entry name" value="RNase_E"/>
</dbReference>
<dbReference type="GO" id="GO:0008270">
    <property type="term" value="F:zinc ion binding"/>
    <property type="evidence" value="ECO:0007669"/>
    <property type="project" value="UniProtKB-UniRule"/>
</dbReference>
<comment type="function">
    <text evidence="15">Endoribonuclease that plays a central role in RNA processing and decay. Required for the maturation of 5S and 16S rRNAs and the majority of tRNAs. Also involved in the degradation of most mRNAs.</text>
</comment>
<evidence type="ECO:0000256" key="13">
    <source>
        <dbReference type="ARBA" id="ARBA00022884"/>
    </source>
</evidence>
<comment type="subunit">
    <text evidence="15">Homotetramer formed by a dimer of dimers.</text>
</comment>
<dbReference type="OrthoDB" id="9804278at2"/>
<evidence type="ECO:0000256" key="5">
    <source>
        <dbReference type="ARBA" id="ARBA00022552"/>
    </source>
</evidence>
<dbReference type="EC" id="3.1.26.12" evidence="15"/>
<keyword evidence="6 15" id="KW-0819">tRNA processing</keyword>
<comment type="similarity">
    <text evidence="15">Belongs to the RNase E/G family. RNase E subfamily.</text>
</comment>
<keyword evidence="14 15" id="KW-0472">Membrane</keyword>
<evidence type="ECO:0000256" key="8">
    <source>
        <dbReference type="ARBA" id="ARBA00022723"/>
    </source>
</evidence>
<keyword evidence="2 15" id="KW-1003">Cell membrane</keyword>
<dbReference type="GO" id="GO:0006364">
    <property type="term" value="P:rRNA processing"/>
    <property type="evidence" value="ECO:0007669"/>
    <property type="project" value="UniProtKB-UniRule"/>
</dbReference>
<keyword evidence="12 15" id="KW-0460">Magnesium</keyword>
<dbReference type="Pfam" id="PF20833">
    <property type="entry name" value="RNase_E_G_Thio"/>
    <property type="match status" value="1"/>
</dbReference>
<keyword evidence="15" id="KW-0820">tRNA-binding</keyword>
<feature type="region of interest" description="Disordered" evidence="16">
    <location>
        <begin position="91"/>
        <end position="141"/>
    </location>
</feature>
<comment type="catalytic activity">
    <reaction evidence="15">
        <text>Endonucleolytic cleavage of single-stranded RNA in A- and U-rich regions.</text>
        <dbReference type="EC" id="3.1.26.12"/>
    </reaction>
</comment>
<feature type="compositionally biased region" description="Low complexity" evidence="16">
    <location>
        <begin position="695"/>
        <end position="707"/>
    </location>
</feature>
<evidence type="ECO:0000256" key="9">
    <source>
        <dbReference type="ARBA" id="ARBA00022730"/>
    </source>
</evidence>
<evidence type="ECO:0000256" key="12">
    <source>
        <dbReference type="ARBA" id="ARBA00022842"/>
    </source>
</evidence>
<reference evidence="18 19" key="1">
    <citation type="submission" date="2016-10" db="EMBL/GenBank/DDBJ databases">
        <authorList>
            <person name="de Groot N.N."/>
        </authorList>
    </citation>
    <scope>NUCLEOTIDE SEQUENCE [LARGE SCALE GENOMIC DNA]</scope>
    <source>
        <strain evidence="18 19">DSM 25584</strain>
    </source>
</reference>
<evidence type="ECO:0000256" key="14">
    <source>
        <dbReference type="ARBA" id="ARBA00023136"/>
    </source>
</evidence>
<dbReference type="CDD" id="cd04453">
    <property type="entry name" value="S1_RNase_E"/>
    <property type="match status" value="1"/>
</dbReference>
<feature type="compositionally biased region" description="Low complexity" evidence="16">
    <location>
        <begin position="623"/>
        <end position="645"/>
    </location>
</feature>
<dbReference type="PANTHER" id="PTHR30001">
    <property type="entry name" value="RIBONUCLEASE"/>
    <property type="match status" value="1"/>
</dbReference>
<keyword evidence="11 15" id="KW-0378">Hydrolase</keyword>
<feature type="compositionally biased region" description="Basic residues" evidence="16">
    <location>
        <begin position="654"/>
        <end position="668"/>
    </location>
</feature>
<feature type="compositionally biased region" description="Basic residues" evidence="16">
    <location>
        <begin position="953"/>
        <end position="964"/>
    </location>
</feature>
<evidence type="ECO:0000256" key="1">
    <source>
        <dbReference type="ARBA" id="ARBA00005663"/>
    </source>
</evidence>
<feature type="compositionally biased region" description="Low complexity" evidence="16">
    <location>
        <begin position="913"/>
        <end position="941"/>
    </location>
</feature>
<keyword evidence="7 15" id="KW-0540">Nuclease</keyword>
<dbReference type="STRING" id="1082479.SAMN05216241_101400"/>
<evidence type="ECO:0000256" key="16">
    <source>
        <dbReference type="SAM" id="MobiDB-lite"/>
    </source>
</evidence>
<evidence type="ECO:0000256" key="4">
    <source>
        <dbReference type="ARBA" id="ARBA00022519"/>
    </source>
</evidence>
<feature type="binding site" evidence="15">
    <location>
        <position position="496"/>
    </location>
    <ligand>
        <name>Zn(2+)</name>
        <dbReference type="ChEBI" id="CHEBI:29105"/>
        <note>ligand shared between dimeric partners</note>
    </ligand>
</feature>
<dbReference type="GO" id="GO:0000287">
    <property type="term" value="F:magnesium ion binding"/>
    <property type="evidence" value="ECO:0007669"/>
    <property type="project" value="UniProtKB-UniRule"/>
</dbReference>
<dbReference type="GO" id="GO:0005737">
    <property type="term" value="C:cytoplasm"/>
    <property type="evidence" value="ECO:0007669"/>
    <property type="project" value="UniProtKB-SubCell"/>
</dbReference>
<organism evidence="18 19">
    <name type="scientific">Limimonas halophila</name>
    <dbReference type="NCBI Taxonomy" id="1082479"/>
    <lineage>
        <taxon>Bacteria</taxon>
        <taxon>Pseudomonadati</taxon>
        <taxon>Pseudomonadota</taxon>
        <taxon>Alphaproteobacteria</taxon>
        <taxon>Rhodospirillales</taxon>
        <taxon>Rhodovibrionaceae</taxon>
        <taxon>Limimonas</taxon>
    </lineage>
</organism>
<dbReference type="InterPro" id="IPR012340">
    <property type="entry name" value="NA-bd_OB-fold"/>
</dbReference>
<keyword evidence="5 15" id="KW-0698">rRNA processing</keyword>
<comment type="similarity">
    <text evidence="1">Belongs to the RNase E/G family. RNase G subfamily.</text>
</comment>
<dbReference type="Pfam" id="PF10150">
    <property type="entry name" value="RNase_E_G"/>
    <property type="match status" value="1"/>
</dbReference>
<evidence type="ECO:0000313" key="19">
    <source>
        <dbReference type="Proteomes" id="UP000199415"/>
    </source>
</evidence>
<dbReference type="InterPro" id="IPR019307">
    <property type="entry name" value="RNA-bd_AU-1/RNase_E/G"/>
</dbReference>
<dbReference type="AlphaFoldDB" id="A0A1G7LWT5"/>
<keyword evidence="19" id="KW-1185">Reference proteome</keyword>
<dbReference type="InterPro" id="IPR003029">
    <property type="entry name" value="S1_domain"/>
</dbReference>
<dbReference type="GO" id="GO:0000049">
    <property type="term" value="F:tRNA binding"/>
    <property type="evidence" value="ECO:0007669"/>
    <property type="project" value="UniProtKB-KW"/>
</dbReference>
<dbReference type="InterPro" id="IPR004659">
    <property type="entry name" value="RNase_E/G"/>
</dbReference>
<evidence type="ECO:0000259" key="17">
    <source>
        <dbReference type="PROSITE" id="PS50126"/>
    </source>
</evidence>
<keyword evidence="10 15" id="KW-0255">Endonuclease</keyword>
<dbReference type="PROSITE" id="PS50126">
    <property type="entry name" value="S1"/>
    <property type="match status" value="1"/>
</dbReference>
<dbReference type="NCBIfam" id="TIGR00757">
    <property type="entry name" value="RNaseEG"/>
    <property type="match status" value="1"/>
</dbReference>
<feature type="compositionally biased region" description="Basic residues" evidence="16">
    <location>
        <begin position="786"/>
        <end position="798"/>
    </location>
</feature>
<dbReference type="GO" id="GO:0019843">
    <property type="term" value="F:rRNA binding"/>
    <property type="evidence" value="ECO:0007669"/>
    <property type="project" value="UniProtKB-KW"/>
</dbReference>
<proteinExistence type="inferred from homology"/>
<feature type="compositionally biased region" description="Low complexity" evidence="16">
    <location>
        <begin position="715"/>
        <end position="781"/>
    </location>
</feature>
<evidence type="ECO:0000256" key="10">
    <source>
        <dbReference type="ARBA" id="ARBA00022759"/>
    </source>
</evidence>
<dbReference type="GO" id="GO:0008033">
    <property type="term" value="P:tRNA processing"/>
    <property type="evidence" value="ECO:0007669"/>
    <property type="project" value="UniProtKB-UniRule"/>
</dbReference>
<protein>
    <recommendedName>
        <fullName evidence="15">Ribonuclease E</fullName>
        <shortName evidence="15">RNase E</shortName>
        <ecNumber evidence="15">3.1.26.12</ecNumber>
    </recommendedName>
</protein>
<feature type="compositionally biased region" description="Acidic residues" evidence="16">
    <location>
        <begin position="104"/>
        <end position="117"/>
    </location>
</feature>
<feature type="compositionally biased region" description="Low complexity" evidence="16">
    <location>
        <begin position="591"/>
        <end position="600"/>
    </location>
</feature>
<dbReference type="Pfam" id="PF00575">
    <property type="entry name" value="S1"/>
    <property type="match status" value="1"/>
</dbReference>
<dbReference type="InterPro" id="IPR048583">
    <property type="entry name" value="RNase_E_G_thioredoxin-like"/>
</dbReference>
<evidence type="ECO:0000256" key="11">
    <source>
        <dbReference type="ARBA" id="ARBA00022801"/>
    </source>
</evidence>
<dbReference type="EMBL" id="FNCE01000001">
    <property type="protein sequence ID" value="SDF53856.1"/>
    <property type="molecule type" value="Genomic_DNA"/>
</dbReference>
<evidence type="ECO:0000256" key="3">
    <source>
        <dbReference type="ARBA" id="ARBA00022490"/>
    </source>
</evidence>
<keyword evidence="13 15" id="KW-0694">RNA-binding</keyword>
<dbReference type="Gene3D" id="2.40.50.140">
    <property type="entry name" value="Nucleic acid-binding proteins"/>
    <property type="match status" value="1"/>
</dbReference>
<keyword evidence="8 15" id="KW-0479">Metal-binding</keyword>
<dbReference type="GO" id="GO:0006402">
    <property type="term" value="P:mRNA catabolic process"/>
    <property type="evidence" value="ECO:0007669"/>
    <property type="project" value="UniProtKB-UniRule"/>
</dbReference>
<dbReference type="GO" id="GO:0009898">
    <property type="term" value="C:cytoplasmic side of plasma membrane"/>
    <property type="evidence" value="ECO:0007669"/>
    <property type="project" value="UniProtKB-UniRule"/>
</dbReference>
<evidence type="ECO:0000256" key="2">
    <source>
        <dbReference type="ARBA" id="ARBA00022475"/>
    </source>
</evidence>
<keyword evidence="3 15" id="KW-0963">Cytoplasm</keyword>
<evidence type="ECO:0000256" key="6">
    <source>
        <dbReference type="ARBA" id="ARBA00022694"/>
    </source>
</evidence>
<keyword evidence="4 15" id="KW-0997">Cell inner membrane</keyword>
<feature type="compositionally biased region" description="Polar residues" evidence="16">
    <location>
        <begin position="853"/>
        <end position="865"/>
    </location>
</feature>
<feature type="compositionally biased region" description="Low complexity" evidence="16">
    <location>
        <begin position="833"/>
        <end position="851"/>
    </location>
</feature>
<feature type="region of interest" description="Disordered" evidence="16">
    <location>
        <begin position="580"/>
        <end position="964"/>
    </location>
</feature>
<feature type="compositionally biased region" description="Polar residues" evidence="16">
    <location>
        <begin position="816"/>
        <end position="827"/>
    </location>
</feature>
<dbReference type="RefSeq" id="WP_090018423.1">
    <property type="nucleotide sequence ID" value="NZ_FNCE01000001.1"/>
</dbReference>
<dbReference type="SUPFAM" id="SSF50249">
    <property type="entry name" value="Nucleic acid-binding proteins"/>
    <property type="match status" value="1"/>
</dbReference>
<accession>A0A1G7LWT5</accession>
<dbReference type="Gene3D" id="3.40.1260.20">
    <property type="entry name" value="Ribonuclease E, catalytic domain"/>
    <property type="match status" value="1"/>
</dbReference>
<keyword evidence="15" id="KW-0862">Zinc</keyword>
<comment type="subcellular location">
    <subcellularLocation>
        <location evidence="15">Cytoplasm</location>
    </subcellularLocation>
    <subcellularLocation>
        <location evidence="15">Cell inner membrane</location>
        <topology evidence="15">Peripheral membrane protein</topology>
        <orientation evidence="15">Cytoplasmic side</orientation>
    </subcellularLocation>
</comment>
<dbReference type="SMART" id="SM00316">
    <property type="entry name" value="S1"/>
    <property type="match status" value="1"/>
</dbReference>
<feature type="binding site" evidence="15">
    <location>
        <position position="435"/>
    </location>
    <ligand>
        <name>Mg(2+)</name>
        <dbReference type="ChEBI" id="CHEBI:18420"/>
        <note>catalytic</note>
    </ligand>
</feature>
<dbReference type="Proteomes" id="UP000199415">
    <property type="component" value="Unassembled WGS sequence"/>
</dbReference>